<accession>A0ABW7JRQ6</accession>
<dbReference type="GO" id="GO:0051908">
    <property type="term" value="F:double-stranded DNA 5'-3' DNA exonuclease activity"/>
    <property type="evidence" value="ECO:0007669"/>
    <property type="project" value="UniProtKB-EC"/>
</dbReference>
<dbReference type="InterPro" id="IPR051703">
    <property type="entry name" value="NF-kappa-B_Signaling_Reg"/>
</dbReference>
<evidence type="ECO:0000259" key="1">
    <source>
        <dbReference type="Pfam" id="PF09588"/>
    </source>
</evidence>
<dbReference type="PANTHER" id="PTHR46609:SF6">
    <property type="entry name" value="EXONUCLEASE, PHAGE-TYPE_RECB, C-TERMINAL DOMAIN-CONTAINING PROTEIN-RELATED"/>
    <property type="match status" value="1"/>
</dbReference>
<dbReference type="InterPro" id="IPR011604">
    <property type="entry name" value="PDDEXK-like_dom_sf"/>
</dbReference>
<reference evidence="2 3" key="1">
    <citation type="submission" date="2024-10" db="EMBL/GenBank/DDBJ databases">
        <authorList>
            <person name="Riesco R."/>
        </authorList>
    </citation>
    <scope>NUCLEOTIDE SEQUENCE [LARGE SCALE GENOMIC DNA]</scope>
    <source>
        <strain evidence="2 3">NCIMB 15449</strain>
    </source>
</reference>
<dbReference type="CDD" id="cd22343">
    <property type="entry name" value="PDDEXK_lambda_exonuclease-like"/>
    <property type="match status" value="1"/>
</dbReference>
<dbReference type="EMBL" id="JBIMSO010000051">
    <property type="protein sequence ID" value="MFH5209234.1"/>
    <property type="molecule type" value="Genomic_DNA"/>
</dbReference>
<organism evidence="2 3">
    <name type="scientific">Antrihabitans spumae</name>
    <dbReference type="NCBI Taxonomy" id="3373370"/>
    <lineage>
        <taxon>Bacteria</taxon>
        <taxon>Bacillati</taxon>
        <taxon>Actinomycetota</taxon>
        <taxon>Actinomycetes</taxon>
        <taxon>Mycobacteriales</taxon>
        <taxon>Nocardiaceae</taxon>
        <taxon>Antrihabitans</taxon>
    </lineage>
</organism>
<evidence type="ECO:0000313" key="3">
    <source>
        <dbReference type="Proteomes" id="UP001609175"/>
    </source>
</evidence>
<dbReference type="RefSeq" id="WP_395114938.1">
    <property type="nucleotide sequence ID" value="NZ_JBIMSO010000051.1"/>
</dbReference>
<protein>
    <submittedName>
        <fullName evidence="2">Lambda exonuclease family protein</fullName>
        <ecNumber evidence="2">3.1.11.3</ecNumber>
    </submittedName>
</protein>
<keyword evidence="2" id="KW-0378">Hydrolase</keyword>
<evidence type="ECO:0000313" key="2">
    <source>
        <dbReference type="EMBL" id="MFH5209234.1"/>
    </source>
</evidence>
<dbReference type="Pfam" id="PF09588">
    <property type="entry name" value="YqaJ"/>
    <property type="match status" value="1"/>
</dbReference>
<comment type="caution">
    <text evidence="2">The sequence shown here is derived from an EMBL/GenBank/DDBJ whole genome shotgun (WGS) entry which is preliminary data.</text>
</comment>
<dbReference type="SUPFAM" id="SSF52980">
    <property type="entry name" value="Restriction endonuclease-like"/>
    <property type="match status" value="1"/>
</dbReference>
<dbReference type="EC" id="3.1.11.3" evidence="2"/>
<name>A0ABW7JRQ6_9NOCA</name>
<gene>
    <name evidence="2" type="ORF">ACHIPZ_13670</name>
</gene>
<proteinExistence type="predicted"/>
<dbReference type="Gene3D" id="3.90.320.10">
    <property type="match status" value="1"/>
</dbReference>
<dbReference type="PANTHER" id="PTHR46609">
    <property type="entry name" value="EXONUCLEASE, PHAGE-TYPE/RECB, C-TERMINAL DOMAIN-CONTAINING PROTEIN"/>
    <property type="match status" value="1"/>
</dbReference>
<feature type="domain" description="YqaJ viral recombinase" evidence="1">
    <location>
        <begin position="85"/>
        <end position="208"/>
    </location>
</feature>
<dbReference type="InterPro" id="IPR011335">
    <property type="entry name" value="Restrct_endonuc-II-like"/>
</dbReference>
<dbReference type="InterPro" id="IPR019080">
    <property type="entry name" value="YqaJ_viral_recombinase"/>
</dbReference>
<keyword evidence="2" id="KW-0269">Exonuclease</keyword>
<keyword evidence="2" id="KW-0540">Nuclease</keyword>
<sequence>MTAPTVTYLPELIQGTDEWHEQRRGMVTASVVGNLVATRSLTAIDYDCPACEALANDACRSKVKAGATIKTLHSERAEVARRSSSSIVLETARSDTSRSVTSLLVAERITGWTDPTYISDDMLRGIEDEPRARDKYAEHYAPVREVGFIVREHDGIRIGYSPDGLVGDDGLIEVKSRRAKKQVETVLSGHPPAENMAQMQCGLLVTGRKWLDYISYCGGMHLWVHRVYPDLRWFDAILAAVEAFESNAAEMVRNYGESIVGFPLTERVIEMEMVI</sequence>
<dbReference type="Proteomes" id="UP001609175">
    <property type="component" value="Unassembled WGS sequence"/>
</dbReference>